<dbReference type="PANTHER" id="PTHR31793:SF37">
    <property type="entry name" value="ACYL-COA THIOESTER HYDROLASE YBGC"/>
    <property type="match status" value="1"/>
</dbReference>
<sequence>MREFRYERLLQWSECDPAGIIFFPHYARWMVEGVNLMFLAMGIDPNAVTENGMQGGLPSTGFSMQFLAPAKLHDQLVHEIVVSRLGSKSLSFKHRFMRAEQCLAEAEEVRVWAESDASGMRAIAVPAPVRALLESNEFLTHPLVISPAH</sequence>
<organism evidence="2 3">
    <name type="scientific">Pseudomonas cuatrocienegasensis</name>
    <dbReference type="NCBI Taxonomy" id="543360"/>
    <lineage>
        <taxon>Bacteria</taxon>
        <taxon>Pseudomonadati</taxon>
        <taxon>Pseudomonadota</taxon>
        <taxon>Gammaproteobacteria</taxon>
        <taxon>Pseudomonadales</taxon>
        <taxon>Pseudomonadaceae</taxon>
        <taxon>Pseudomonas</taxon>
    </lineage>
</organism>
<reference evidence="2 3" key="1">
    <citation type="submission" date="2016-10" db="EMBL/GenBank/DDBJ databases">
        <authorList>
            <person name="Varghese N."/>
            <person name="Submissions S."/>
        </authorList>
    </citation>
    <scope>NUCLEOTIDE SEQUENCE [LARGE SCALE GENOMIC DNA]</scope>
    <source>
        <strain evidence="2 3">CIP 109853</strain>
    </source>
</reference>
<dbReference type="PANTHER" id="PTHR31793">
    <property type="entry name" value="4-HYDROXYBENZOYL-COA THIOESTERASE FAMILY MEMBER"/>
    <property type="match status" value="1"/>
</dbReference>
<gene>
    <name evidence="2" type="ORF">SAMN05216600_11719</name>
</gene>
<dbReference type="Pfam" id="PF13279">
    <property type="entry name" value="4HBT_2"/>
    <property type="match status" value="1"/>
</dbReference>
<dbReference type="InterPro" id="IPR050563">
    <property type="entry name" value="4-hydroxybenzoyl-CoA_TE"/>
</dbReference>
<keyword evidence="1 2" id="KW-0378">Hydrolase</keyword>
<name>A0ABY1BMI5_9PSED</name>
<dbReference type="Gene3D" id="3.10.129.10">
    <property type="entry name" value="Hotdog Thioesterase"/>
    <property type="match status" value="1"/>
</dbReference>
<keyword evidence="3" id="KW-1185">Reference proteome</keyword>
<dbReference type="GO" id="GO:0016787">
    <property type="term" value="F:hydrolase activity"/>
    <property type="evidence" value="ECO:0007669"/>
    <property type="project" value="UniProtKB-KW"/>
</dbReference>
<evidence type="ECO:0000256" key="1">
    <source>
        <dbReference type="ARBA" id="ARBA00022801"/>
    </source>
</evidence>
<accession>A0ABY1BMI5</accession>
<dbReference type="SUPFAM" id="SSF54637">
    <property type="entry name" value="Thioesterase/thiol ester dehydrase-isomerase"/>
    <property type="match status" value="1"/>
</dbReference>
<dbReference type="CDD" id="cd00586">
    <property type="entry name" value="4HBT"/>
    <property type="match status" value="1"/>
</dbReference>
<dbReference type="RefSeq" id="WP_069519467.1">
    <property type="nucleotide sequence ID" value="NZ_FOFP01000017.1"/>
</dbReference>
<protein>
    <submittedName>
        <fullName evidence="2">4-hydroxybenzoyl-CoA thioesterase/acyl-CoA thioester hydrolase</fullName>
    </submittedName>
</protein>
<evidence type="ECO:0000313" key="3">
    <source>
        <dbReference type="Proteomes" id="UP000198512"/>
    </source>
</evidence>
<dbReference type="Proteomes" id="UP000198512">
    <property type="component" value="Unassembled WGS sequence"/>
</dbReference>
<evidence type="ECO:0000313" key="2">
    <source>
        <dbReference type="EMBL" id="SER19052.1"/>
    </source>
</evidence>
<comment type="caution">
    <text evidence="2">The sequence shown here is derived from an EMBL/GenBank/DDBJ whole genome shotgun (WGS) entry which is preliminary data.</text>
</comment>
<dbReference type="InterPro" id="IPR029069">
    <property type="entry name" value="HotDog_dom_sf"/>
</dbReference>
<dbReference type="EMBL" id="FOFP01000017">
    <property type="protein sequence ID" value="SER19052.1"/>
    <property type="molecule type" value="Genomic_DNA"/>
</dbReference>
<proteinExistence type="predicted"/>